<comment type="caution">
    <text evidence="1">The sequence shown here is derived from an EMBL/GenBank/DDBJ whole genome shotgun (WGS) entry which is preliminary data.</text>
</comment>
<protein>
    <submittedName>
        <fullName evidence="1">Uncharacterized protein</fullName>
    </submittedName>
</protein>
<gene>
    <name evidence="1" type="ORF">TraAM80_07827</name>
</gene>
<dbReference type="EMBL" id="MKGL01000348">
    <property type="protein sequence ID" value="RNF00051.1"/>
    <property type="molecule type" value="Genomic_DNA"/>
</dbReference>
<dbReference type="GeneID" id="40331760"/>
<dbReference type="Proteomes" id="UP000283634">
    <property type="component" value="Unassembled WGS sequence"/>
</dbReference>
<dbReference type="AlphaFoldDB" id="A0A422N3M6"/>
<proteinExistence type="predicted"/>
<dbReference type="RefSeq" id="XP_029235544.1">
    <property type="nucleotide sequence ID" value="XM_029384602.1"/>
</dbReference>
<organism evidence="1 2">
    <name type="scientific">Trypanosoma rangeli</name>
    <dbReference type="NCBI Taxonomy" id="5698"/>
    <lineage>
        <taxon>Eukaryota</taxon>
        <taxon>Discoba</taxon>
        <taxon>Euglenozoa</taxon>
        <taxon>Kinetoplastea</taxon>
        <taxon>Metakinetoplastina</taxon>
        <taxon>Trypanosomatida</taxon>
        <taxon>Trypanosomatidae</taxon>
        <taxon>Trypanosoma</taxon>
        <taxon>Herpetosoma</taxon>
    </lineage>
</organism>
<evidence type="ECO:0000313" key="2">
    <source>
        <dbReference type="Proteomes" id="UP000283634"/>
    </source>
</evidence>
<sequence>MLFLLRSSVGRVVDSLIYWLLAVLRTFRQEPGASRIPTTGPLLSRGFRYRPVPPERPRLAATRHLYPEFRRHARRRTGPRGAVGENHSVWRRLRGASPSGKGGKPLARAIEAFEKWLASIGQPRFWRPHLHPHRDKVRKLPQRQPPCEPARRQFLVSNLRFLALQKRGPTRHRTVCQGCRPGIAKANQLPRGVKSRACAP</sequence>
<name>A0A422N3M6_TRYRA</name>
<evidence type="ECO:0000313" key="1">
    <source>
        <dbReference type="EMBL" id="RNF00051.1"/>
    </source>
</evidence>
<keyword evidence="2" id="KW-1185">Reference proteome</keyword>
<accession>A0A422N3M6</accession>
<reference evidence="1 2" key="1">
    <citation type="journal article" date="2018" name="BMC Genomics">
        <title>Genomic comparison of Trypanosoma conorhini and Trypanosoma rangeli to Trypanosoma cruzi strains of high and low virulence.</title>
        <authorList>
            <person name="Bradwell K.R."/>
            <person name="Koparde V.N."/>
            <person name="Matveyev A.V."/>
            <person name="Serrano M.G."/>
            <person name="Alves J.M."/>
            <person name="Parikh H."/>
            <person name="Huang B."/>
            <person name="Lee V."/>
            <person name="Espinosa-Alvarez O."/>
            <person name="Ortiz P.A."/>
            <person name="Costa-Martins A.G."/>
            <person name="Teixeira M.M."/>
            <person name="Buck G.A."/>
        </authorList>
    </citation>
    <scope>NUCLEOTIDE SEQUENCE [LARGE SCALE GENOMIC DNA]</scope>
    <source>
        <strain evidence="1 2">AM80</strain>
    </source>
</reference>